<dbReference type="InterPro" id="IPR046495">
    <property type="entry name" value="DUF6588"/>
</dbReference>
<evidence type="ECO:0000256" key="1">
    <source>
        <dbReference type="SAM" id="SignalP"/>
    </source>
</evidence>
<evidence type="ECO:0000313" key="3">
    <source>
        <dbReference type="Proteomes" id="UP000199534"/>
    </source>
</evidence>
<evidence type="ECO:0000313" key="2">
    <source>
        <dbReference type="EMBL" id="SFR52913.1"/>
    </source>
</evidence>
<feature type="signal peptide" evidence="1">
    <location>
        <begin position="1"/>
        <end position="25"/>
    </location>
</feature>
<gene>
    <name evidence="2" type="ORF">SAMN04490243_2651</name>
</gene>
<organism evidence="2 3">
    <name type="scientific">Robiginitalea myxolifaciens</name>
    <dbReference type="NCBI Taxonomy" id="400055"/>
    <lineage>
        <taxon>Bacteria</taxon>
        <taxon>Pseudomonadati</taxon>
        <taxon>Bacteroidota</taxon>
        <taxon>Flavobacteriia</taxon>
        <taxon>Flavobacteriales</taxon>
        <taxon>Flavobacteriaceae</taxon>
        <taxon>Robiginitalea</taxon>
    </lineage>
</organism>
<accession>A0A1I6HEK0</accession>
<keyword evidence="3" id="KW-1185">Reference proteome</keyword>
<reference evidence="2 3" key="1">
    <citation type="submission" date="2016-10" db="EMBL/GenBank/DDBJ databases">
        <authorList>
            <person name="de Groot N.N."/>
        </authorList>
    </citation>
    <scope>NUCLEOTIDE SEQUENCE [LARGE SCALE GENOMIC DNA]</scope>
    <source>
        <strain evidence="2 3">DSM 21019</strain>
    </source>
</reference>
<dbReference type="RefSeq" id="WP_092983033.1">
    <property type="nucleotide sequence ID" value="NZ_FOYQ01000002.1"/>
</dbReference>
<name>A0A1I6HEK0_9FLAO</name>
<sequence length="341" mass="36551">MKRSSLYKTLAFALVGLGFSASVTAQSNINDLLAAGLDDAERFTTDYLAPVSEATVYSLAGSWLNTATAKPLGGFEISIVGSLAPFGNKDDKRAFVLNTAEYENLRFQDGSTSKEVATALGDIEGVTVVIEDENGLFSESFELPSGLGSEDINALPAGFLQGSVGLIKGTEVKVRFLPKIKADGAEVGLYGFGILHDFSSHLPAEKLWPVSLSGFIGYTQLSGTYDFTDTNFIDGENQRIDSEMRAWTFQAVVSTRLPVINFYGSLGYISGSSDTDILGTYVVTSGPFQTTYVDPFSISEKFSGASGSVGAKLKLGFFRLHAEYSVAAFDTFTVGMHFGMR</sequence>
<proteinExistence type="predicted"/>
<dbReference type="STRING" id="400055.SAMN04490243_2651"/>
<protein>
    <recommendedName>
        <fullName evidence="4">Outer membrane protein beta-barrel domain-containing protein</fullName>
    </recommendedName>
</protein>
<dbReference type="Pfam" id="PF20230">
    <property type="entry name" value="DUF6588"/>
    <property type="match status" value="1"/>
</dbReference>
<keyword evidence="1" id="KW-0732">Signal</keyword>
<dbReference type="AlphaFoldDB" id="A0A1I6HEK0"/>
<dbReference type="Proteomes" id="UP000199534">
    <property type="component" value="Unassembled WGS sequence"/>
</dbReference>
<dbReference type="OrthoDB" id="9775382at2"/>
<dbReference type="EMBL" id="FOYQ01000002">
    <property type="protein sequence ID" value="SFR52913.1"/>
    <property type="molecule type" value="Genomic_DNA"/>
</dbReference>
<feature type="chain" id="PRO_5011505133" description="Outer membrane protein beta-barrel domain-containing protein" evidence="1">
    <location>
        <begin position="26"/>
        <end position="341"/>
    </location>
</feature>
<evidence type="ECO:0008006" key="4">
    <source>
        <dbReference type="Google" id="ProtNLM"/>
    </source>
</evidence>